<keyword evidence="2" id="KW-0489">Methyltransferase</keyword>
<comment type="caution">
    <text evidence="2">The sequence shown here is derived from an EMBL/GenBank/DDBJ whole genome shotgun (WGS) entry which is preliminary data.</text>
</comment>
<evidence type="ECO:0000313" key="2">
    <source>
        <dbReference type="EMBL" id="MBB4020333.1"/>
    </source>
</evidence>
<organism evidence="2 3">
    <name type="scientific">Actibacterium naphthalenivorans</name>
    <dbReference type="NCBI Taxonomy" id="1614693"/>
    <lineage>
        <taxon>Bacteria</taxon>
        <taxon>Pseudomonadati</taxon>
        <taxon>Pseudomonadota</taxon>
        <taxon>Alphaproteobacteria</taxon>
        <taxon>Rhodobacterales</taxon>
        <taxon>Roseobacteraceae</taxon>
        <taxon>Actibacterium</taxon>
    </lineage>
</organism>
<evidence type="ECO:0000259" key="1">
    <source>
        <dbReference type="Pfam" id="PF05050"/>
    </source>
</evidence>
<dbReference type="EMBL" id="JACIEQ010000001">
    <property type="protein sequence ID" value="MBB4020333.1"/>
    <property type="molecule type" value="Genomic_DNA"/>
</dbReference>
<accession>A0A840C675</accession>
<dbReference type="GO" id="GO:0032259">
    <property type="term" value="P:methylation"/>
    <property type="evidence" value="ECO:0007669"/>
    <property type="project" value="UniProtKB-KW"/>
</dbReference>
<gene>
    <name evidence="2" type="ORF">GGR17_000124</name>
</gene>
<dbReference type="InterPro" id="IPR029063">
    <property type="entry name" value="SAM-dependent_MTases_sf"/>
</dbReference>
<reference evidence="2" key="1">
    <citation type="submission" date="2020-08" db="EMBL/GenBank/DDBJ databases">
        <title>Genomic Encyclopedia of Type Strains, Phase IV (KMG-IV): sequencing the most valuable type-strain genomes for metagenomic binning, comparative biology and taxonomic classification.</title>
        <authorList>
            <person name="Goeker M."/>
        </authorList>
    </citation>
    <scope>NUCLEOTIDE SEQUENCE [LARGE SCALE GENOMIC DNA]</scope>
    <source>
        <strain evidence="2">DSM 105040</strain>
    </source>
</reference>
<dbReference type="GO" id="GO:0008168">
    <property type="term" value="F:methyltransferase activity"/>
    <property type="evidence" value="ECO:0007669"/>
    <property type="project" value="UniProtKB-KW"/>
</dbReference>
<dbReference type="InterPro" id="IPR006342">
    <property type="entry name" value="FkbM_mtfrase"/>
</dbReference>
<sequence>MKDAPTLPKFIRTRGLRFPYDPQIITRKRRRLMRDDHYEHKESEAVLRVVKADDTVIELGAGMGYMSTLLTKKLGVKTVHAFEANPRMIPYIHAVHAANGVEGVTVHNAILGAADGRAKFYVRGDFVASSLADNLEDAHGGVIAEEEIDIRNAQAVFDEISPSVLVCDIEGAEADLLPLIDLSGLRCAIVELHPQWIGQAGVQGVFDAMQAGGLTYYPRMSNAKVVTFRKGW</sequence>
<dbReference type="Pfam" id="PF05050">
    <property type="entry name" value="Methyltransf_21"/>
    <property type="match status" value="1"/>
</dbReference>
<dbReference type="Proteomes" id="UP000585681">
    <property type="component" value="Unassembled WGS sequence"/>
</dbReference>
<dbReference type="SUPFAM" id="SSF53335">
    <property type="entry name" value="S-adenosyl-L-methionine-dependent methyltransferases"/>
    <property type="match status" value="1"/>
</dbReference>
<evidence type="ECO:0000313" key="3">
    <source>
        <dbReference type="Proteomes" id="UP000585681"/>
    </source>
</evidence>
<dbReference type="AlphaFoldDB" id="A0A840C675"/>
<protein>
    <submittedName>
        <fullName evidence="2">FkbM family methyltransferase</fullName>
    </submittedName>
</protein>
<dbReference type="Gene3D" id="3.40.50.150">
    <property type="entry name" value="Vaccinia Virus protein VP39"/>
    <property type="match status" value="1"/>
</dbReference>
<name>A0A840C675_9RHOB</name>
<dbReference type="CDD" id="cd02440">
    <property type="entry name" value="AdoMet_MTases"/>
    <property type="match status" value="1"/>
</dbReference>
<proteinExistence type="predicted"/>
<keyword evidence="2" id="KW-0808">Transferase</keyword>
<feature type="domain" description="Methyltransferase FkbM" evidence="1">
    <location>
        <begin position="72"/>
        <end position="200"/>
    </location>
</feature>
<dbReference type="RefSeq" id="WP_054538508.1">
    <property type="nucleotide sequence ID" value="NZ_JACIEQ010000001.1"/>
</dbReference>
<keyword evidence="3" id="KW-1185">Reference proteome</keyword>
<dbReference type="NCBIfam" id="TIGR01444">
    <property type="entry name" value="fkbM_fam"/>
    <property type="match status" value="1"/>
</dbReference>